<evidence type="ECO:0000313" key="2">
    <source>
        <dbReference type="EMBL" id="SVD06425.1"/>
    </source>
</evidence>
<reference evidence="2" key="1">
    <citation type="submission" date="2018-05" db="EMBL/GenBank/DDBJ databases">
        <authorList>
            <person name="Lanie J.A."/>
            <person name="Ng W.-L."/>
            <person name="Kazmierczak K.M."/>
            <person name="Andrzejewski T.M."/>
            <person name="Davidsen T.M."/>
            <person name="Wayne K.J."/>
            <person name="Tettelin H."/>
            <person name="Glass J.I."/>
            <person name="Rusch D."/>
            <person name="Podicherti R."/>
            <person name="Tsui H.-C.T."/>
            <person name="Winkler M.E."/>
        </authorList>
    </citation>
    <scope>NUCLEOTIDE SEQUENCE</scope>
</reference>
<feature type="transmembrane region" description="Helical" evidence="1">
    <location>
        <begin position="53"/>
        <end position="75"/>
    </location>
</feature>
<feature type="transmembrane region" description="Helical" evidence="1">
    <location>
        <begin position="20"/>
        <end position="41"/>
    </location>
</feature>
<name>A0A382SAH0_9ZZZZ</name>
<dbReference type="AlphaFoldDB" id="A0A382SAH0"/>
<keyword evidence="1" id="KW-0812">Transmembrane</keyword>
<organism evidence="2">
    <name type="scientific">marine metagenome</name>
    <dbReference type="NCBI Taxonomy" id="408172"/>
    <lineage>
        <taxon>unclassified sequences</taxon>
        <taxon>metagenomes</taxon>
        <taxon>ecological metagenomes</taxon>
    </lineage>
</organism>
<sequence length="99" mass="11030">MWVKPLLAVVFLTWKASVRYRFFWVMLVLLALAVGVLPLIVKDDGSAAGMTQILITYTLSMITAIMGAATLWISAGSLANEIENHQLQMVVTKPIPRWQ</sequence>
<keyword evidence="1" id="KW-0472">Membrane</keyword>
<dbReference type="EMBL" id="UINC01127360">
    <property type="protein sequence ID" value="SVD06425.1"/>
    <property type="molecule type" value="Genomic_DNA"/>
</dbReference>
<protein>
    <submittedName>
        <fullName evidence="2">Uncharacterized protein</fullName>
    </submittedName>
</protein>
<keyword evidence="1" id="KW-1133">Transmembrane helix</keyword>
<evidence type="ECO:0000256" key="1">
    <source>
        <dbReference type="SAM" id="Phobius"/>
    </source>
</evidence>
<accession>A0A382SAH0</accession>
<gene>
    <name evidence="2" type="ORF">METZ01_LOCUS359279</name>
</gene>
<feature type="non-terminal residue" evidence="2">
    <location>
        <position position="99"/>
    </location>
</feature>
<proteinExistence type="predicted"/>